<dbReference type="PANTHER" id="PTHR10513:SF46">
    <property type="entry name" value="DEOXYGUANOSINE KINASE"/>
    <property type="match status" value="1"/>
</dbReference>
<dbReference type="AlphaFoldDB" id="A0A7G1G7D7"/>
<dbReference type="EMBL" id="AP018712">
    <property type="protein sequence ID" value="BBE31256.1"/>
    <property type="molecule type" value="Genomic_DNA"/>
</dbReference>
<reference evidence="4 5" key="1">
    <citation type="submission" date="2018-06" db="EMBL/GenBank/DDBJ databases">
        <title>Genome sequencing of Oceanotoga sp. sy52.</title>
        <authorList>
            <person name="Mori K."/>
        </authorList>
    </citation>
    <scope>NUCLEOTIDE SEQUENCE [LARGE SCALE GENOMIC DNA]</scope>
    <source>
        <strain evidence="5">sy52</strain>
    </source>
</reference>
<organism evidence="4 5">
    <name type="scientific">Tepiditoga spiralis</name>
    <dbReference type="NCBI Taxonomy" id="2108365"/>
    <lineage>
        <taxon>Bacteria</taxon>
        <taxon>Thermotogati</taxon>
        <taxon>Thermotogota</taxon>
        <taxon>Thermotogae</taxon>
        <taxon>Petrotogales</taxon>
        <taxon>Petrotogaceae</taxon>
        <taxon>Tepiditoga</taxon>
    </lineage>
</organism>
<feature type="binding site" evidence="2">
    <location>
        <begin position="144"/>
        <end position="148"/>
    </location>
    <ligand>
        <name>ATP</name>
        <dbReference type="ChEBI" id="CHEBI:30616"/>
    </ligand>
</feature>
<dbReference type="RefSeq" id="WP_190613683.1">
    <property type="nucleotide sequence ID" value="NZ_AP018712.1"/>
</dbReference>
<dbReference type="PANTHER" id="PTHR10513">
    <property type="entry name" value="DEOXYNUCLEOSIDE KINASE"/>
    <property type="match status" value="1"/>
</dbReference>
<feature type="domain" description="Deoxynucleoside kinase" evidence="3">
    <location>
        <begin position="17"/>
        <end position="206"/>
    </location>
</feature>
<dbReference type="GO" id="GO:0005524">
    <property type="term" value="F:ATP binding"/>
    <property type="evidence" value="ECO:0007669"/>
    <property type="project" value="UniProtKB-KW"/>
</dbReference>
<dbReference type="InterPro" id="IPR050566">
    <property type="entry name" value="Deoxyribonucleoside_kinase"/>
</dbReference>
<feature type="active site" description="Proton acceptor" evidence="1">
    <location>
        <position position="91"/>
    </location>
</feature>
<evidence type="ECO:0000313" key="5">
    <source>
        <dbReference type="Proteomes" id="UP000516361"/>
    </source>
</evidence>
<evidence type="ECO:0000256" key="1">
    <source>
        <dbReference type="PIRSR" id="PIRSR000705-1"/>
    </source>
</evidence>
<protein>
    <recommendedName>
        <fullName evidence="3">Deoxynucleoside kinase domain-containing protein</fullName>
    </recommendedName>
</protein>
<evidence type="ECO:0000259" key="3">
    <source>
        <dbReference type="Pfam" id="PF01712"/>
    </source>
</evidence>
<gene>
    <name evidence="4" type="ORF">OSSY52_13970</name>
</gene>
<evidence type="ECO:0000313" key="4">
    <source>
        <dbReference type="EMBL" id="BBE31256.1"/>
    </source>
</evidence>
<keyword evidence="5" id="KW-1185">Reference proteome</keyword>
<dbReference type="PIRSF" id="PIRSF000705">
    <property type="entry name" value="DNK"/>
    <property type="match status" value="1"/>
</dbReference>
<dbReference type="FunCoup" id="A0A7G1G7D7">
    <property type="interactions" value="230"/>
</dbReference>
<dbReference type="InParanoid" id="A0A7G1G7D7"/>
<sequence length="208" mass="24976">MIDNNILNFFKQKKIRIHIEGNIGCGKTTLANALFEKLNADELILEEFENNPYLPLLYQKKDVGFQTEMFFLVSRFKQYKNELQNKFIISDYDMLKNKIFAEITIKDENEKDKFLKIYDILNEEIRSPDVLIYIDINTEVAIQRIKKRSRSIEKIIEKDYLEVVNNSYKKYFKKQKNYIKIDGNTFNVFEEKELNELILKIKKFVEKN</sequence>
<feature type="binding site" evidence="2">
    <location>
        <begin position="21"/>
        <end position="29"/>
    </location>
    <ligand>
        <name>ATP</name>
        <dbReference type="ChEBI" id="CHEBI:30616"/>
    </ligand>
</feature>
<name>A0A7G1G7D7_9BACT</name>
<keyword evidence="2" id="KW-0547">Nucleotide-binding</keyword>
<dbReference type="InterPro" id="IPR031314">
    <property type="entry name" value="DNK_dom"/>
</dbReference>
<dbReference type="InterPro" id="IPR027417">
    <property type="entry name" value="P-loop_NTPase"/>
</dbReference>
<dbReference type="SUPFAM" id="SSF52540">
    <property type="entry name" value="P-loop containing nucleoside triphosphate hydrolases"/>
    <property type="match status" value="1"/>
</dbReference>
<dbReference type="Gene3D" id="3.40.50.300">
    <property type="entry name" value="P-loop containing nucleotide triphosphate hydrolases"/>
    <property type="match status" value="1"/>
</dbReference>
<accession>A0A7G1G7D7</accession>
<dbReference type="GO" id="GO:0005737">
    <property type="term" value="C:cytoplasm"/>
    <property type="evidence" value="ECO:0007669"/>
    <property type="project" value="TreeGrafter"/>
</dbReference>
<evidence type="ECO:0000256" key="2">
    <source>
        <dbReference type="PIRSR" id="PIRSR000705-3"/>
    </source>
</evidence>
<dbReference type="Proteomes" id="UP000516361">
    <property type="component" value="Chromosome"/>
</dbReference>
<dbReference type="Pfam" id="PF01712">
    <property type="entry name" value="dNK"/>
    <property type="match status" value="1"/>
</dbReference>
<dbReference type="KEGG" id="ocy:OSSY52_13970"/>
<proteinExistence type="predicted"/>
<dbReference type="InterPro" id="IPR002624">
    <property type="entry name" value="DCK/DGK"/>
</dbReference>
<keyword evidence="2" id="KW-0067">ATP-binding</keyword>
<dbReference type="GO" id="GO:0019136">
    <property type="term" value="F:deoxynucleoside kinase activity"/>
    <property type="evidence" value="ECO:0007669"/>
    <property type="project" value="InterPro"/>
</dbReference>